<dbReference type="InterPro" id="IPR052033">
    <property type="entry name" value="Glutaryl-CoA_DH_mitochondrial"/>
</dbReference>
<dbReference type="InterPro" id="IPR006091">
    <property type="entry name" value="Acyl-CoA_Oxase/DH_mid-dom"/>
</dbReference>
<dbReference type="Proteomes" id="UP001183777">
    <property type="component" value="Unassembled WGS sequence"/>
</dbReference>
<dbReference type="SUPFAM" id="SSF56645">
    <property type="entry name" value="Acyl-CoA dehydrogenase NM domain-like"/>
    <property type="match status" value="1"/>
</dbReference>
<feature type="domain" description="Acyl-CoA dehydrogenase/oxidase N-terminal" evidence="10">
    <location>
        <begin position="25"/>
        <end position="137"/>
    </location>
</feature>
<evidence type="ECO:0000256" key="3">
    <source>
        <dbReference type="ARBA" id="ARBA00022630"/>
    </source>
</evidence>
<name>A0ABU2RU82_9ACTN</name>
<dbReference type="InterPro" id="IPR009100">
    <property type="entry name" value="AcylCoA_DH/oxidase_NM_dom_sf"/>
</dbReference>
<dbReference type="Pfam" id="PF02770">
    <property type="entry name" value="Acyl-CoA_dh_M"/>
    <property type="match status" value="1"/>
</dbReference>
<evidence type="ECO:0000313" key="11">
    <source>
        <dbReference type="EMBL" id="MDT0432401.1"/>
    </source>
</evidence>
<keyword evidence="5" id="KW-0809">Transit peptide</keyword>
<comment type="caution">
    <text evidence="11">The sequence shown here is derived from an EMBL/GenBank/DDBJ whole genome shotgun (WGS) entry which is preliminary data.</text>
</comment>
<dbReference type="Pfam" id="PF00441">
    <property type="entry name" value="Acyl-CoA_dh_1"/>
    <property type="match status" value="1"/>
</dbReference>
<dbReference type="EMBL" id="JAVREX010000022">
    <property type="protein sequence ID" value="MDT0432401.1"/>
    <property type="molecule type" value="Genomic_DNA"/>
</dbReference>
<protein>
    <submittedName>
        <fullName evidence="11">Acyl-CoA dehydrogenase family protein</fullName>
    </submittedName>
</protein>
<evidence type="ECO:0000256" key="4">
    <source>
        <dbReference type="ARBA" id="ARBA00022827"/>
    </source>
</evidence>
<comment type="similarity">
    <text evidence="2 7">Belongs to the acyl-CoA dehydrogenase family.</text>
</comment>
<dbReference type="RefSeq" id="WP_200695519.1">
    <property type="nucleotide sequence ID" value="NZ_JAVREX010000022.1"/>
</dbReference>
<dbReference type="InterPro" id="IPR037069">
    <property type="entry name" value="AcylCoA_DH/ox_N_sf"/>
</dbReference>
<organism evidence="11 12">
    <name type="scientific">Streptomyces salyersiae</name>
    <dbReference type="NCBI Taxonomy" id="3075530"/>
    <lineage>
        <taxon>Bacteria</taxon>
        <taxon>Bacillati</taxon>
        <taxon>Actinomycetota</taxon>
        <taxon>Actinomycetes</taxon>
        <taxon>Kitasatosporales</taxon>
        <taxon>Streptomycetaceae</taxon>
        <taxon>Streptomyces</taxon>
    </lineage>
</organism>
<dbReference type="InterPro" id="IPR036250">
    <property type="entry name" value="AcylCo_DH-like_C"/>
</dbReference>
<evidence type="ECO:0000256" key="6">
    <source>
        <dbReference type="ARBA" id="ARBA00023002"/>
    </source>
</evidence>
<dbReference type="Gene3D" id="1.20.140.10">
    <property type="entry name" value="Butyryl-CoA Dehydrogenase, subunit A, domain 3"/>
    <property type="match status" value="1"/>
</dbReference>
<keyword evidence="12" id="KW-1185">Reference proteome</keyword>
<proteinExistence type="inferred from homology"/>
<evidence type="ECO:0000259" key="8">
    <source>
        <dbReference type="Pfam" id="PF00441"/>
    </source>
</evidence>
<gene>
    <name evidence="11" type="ORF">RM649_32830</name>
</gene>
<evidence type="ECO:0000313" key="12">
    <source>
        <dbReference type="Proteomes" id="UP001183777"/>
    </source>
</evidence>
<dbReference type="Pfam" id="PF02771">
    <property type="entry name" value="Acyl-CoA_dh_N"/>
    <property type="match status" value="1"/>
</dbReference>
<reference evidence="12" key="1">
    <citation type="submission" date="2023-07" db="EMBL/GenBank/DDBJ databases">
        <title>30 novel species of actinomycetes from the DSMZ collection.</title>
        <authorList>
            <person name="Nouioui I."/>
        </authorList>
    </citation>
    <scope>NUCLEOTIDE SEQUENCE [LARGE SCALE GENOMIC DNA]</scope>
    <source>
        <strain evidence="12">DSM 41770</strain>
    </source>
</reference>
<dbReference type="PANTHER" id="PTHR42807">
    <property type="entry name" value="GLUTARYL-COA DEHYDROGENASE, MITOCHONDRIAL"/>
    <property type="match status" value="1"/>
</dbReference>
<dbReference type="PANTHER" id="PTHR42807:SF1">
    <property type="entry name" value="GLUTARYL-COA DEHYDROGENASE, MITOCHONDRIAL"/>
    <property type="match status" value="1"/>
</dbReference>
<dbReference type="SUPFAM" id="SSF47203">
    <property type="entry name" value="Acyl-CoA dehydrogenase C-terminal domain-like"/>
    <property type="match status" value="1"/>
</dbReference>
<evidence type="ECO:0000259" key="9">
    <source>
        <dbReference type="Pfam" id="PF02770"/>
    </source>
</evidence>
<evidence type="ECO:0000256" key="1">
    <source>
        <dbReference type="ARBA" id="ARBA00001974"/>
    </source>
</evidence>
<comment type="cofactor">
    <cofactor evidence="1 7">
        <name>FAD</name>
        <dbReference type="ChEBI" id="CHEBI:57692"/>
    </cofactor>
</comment>
<keyword evidence="6 7" id="KW-0560">Oxidoreductase</keyword>
<sequence length="402" mass="43210">MSAKPTKLPPFDPADPLGIDDLLDPEDLAIRDTVRTWAADRVLPHIAEWYEKGELPGIRDLARELGALGALGMSLEGYGCAGASAVQYGLACLELEAADSGIRSLVSVQGSLAMYAIHRFGSEEQKRRWLPGMAAGETIGCFGLTEPDHGSDPAGMRTYAERDGTDWILTGRKMWITNGSVAGVAVVWAQTDETAGGSGIRGFVVPTDTPGFSAPEIRHKWSLRASVTSELVLDGVRLPADAVLPEATGLRGPLSCLGHARYGIVWGAMGAARASFEAAVDYARTREQFGRPIGGFQLTQAKLADMAVELHKGILLAHHLGRRLDAGRLRPEQVSFGKLNNVREAIEICRTSRTILGANGISLEYPVMRHATNLESVLTYEGTVEMHQLVLGKALTGLDAFR</sequence>
<keyword evidence="4 7" id="KW-0274">FAD</keyword>
<accession>A0ABU2RU82</accession>
<dbReference type="Gene3D" id="2.40.110.10">
    <property type="entry name" value="Butyryl-CoA Dehydrogenase, subunit A, domain 2"/>
    <property type="match status" value="1"/>
</dbReference>
<evidence type="ECO:0000256" key="2">
    <source>
        <dbReference type="ARBA" id="ARBA00009347"/>
    </source>
</evidence>
<keyword evidence="3 7" id="KW-0285">Flavoprotein</keyword>
<dbReference type="Gene3D" id="1.10.540.10">
    <property type="entry name" value="Acyl-CoA dehydrogenase/oxidase, N-terminal domain"/>
    <property type="match status" value="1"/>
</dbReference>
<feature type="domain" description="Acyl-CoA dehydrogenase/oxidase C-terminal" evidence="8">
    <location>
        <begin position="249"/>
        <end position="395"/>
    </location>
</feature>
<dbReference type="InterPro" id="IPR009075">
    <property type="entry name" value="AcylCo_DH/oxidase_C"/>
</dbReference>
<evidence type="ECO:0000256" key="7">
    <source>
        <dbReference type="RuleBase" id="RU362125"/>
    </source>
</evidence>
<dbReference type="InterPro" id="IPR013786">
    <property type="entry name" value="AcylCoA_DH/ox_N"/>
</dbReference>
<evidence type="ECO:0000256" key="5">
    <source>
        <dbReference type="ARBA" id="ARBA00022946"/>
    </source>
</evidence>
<feature type="domain" description="Acyl-CoA oxidase/dehydrogenase middle" evidence="9">
    <location>
        <begin position="141"/>
        <end position="236"/>
    </location>
</feature>
<dbReference type="InterPro" id="IPR046373">
    <property type="entry name" value="Acyl-CoA_Oxase/DH_mid-dom_sf"/>
</dbReference>
<evidence type="ECO:0000259" key="10">
    <source>
        <dbReference type="Pfam" id="PF02771"/>
    </source>
</evidence>